<feature type="transmembrane region" description="Helical" evidence="1">
    <location>
        <begin position="197"/>
        <end position="215"/>
    </location>
</feature>
<dbReference type="PANTHER" id="PTHR43404">
    <property type="entry name" value="LIPOPOLYSACCHARIDE CHOLINEPHOSPHOTRANSFERASE LICD"/>
    <property type="match status" value="1"/>
</dbReference>
<dbReference type="PANTHER" id="PTHR43404:SF2">
    <property type="entry name" value="LIPOPOLYSACCHARIDE CHOLINEPHOSPHOTRANSFERASE LICD"/>
    <property type="match status" value="1"/>
</dbReference>
<dbReference type="EC" id="2.7.8.-" evidence="3"/>
<evidence type="ECO:0000259" key="2">
    <source>
        <dbReference type="Pfam" id="PF04991"/>
    </source>
</evidence>
<evidence type="ECO:0000313" key="4">
    <source>
        <dbReference type="Proteomes" id="UP001224122"/>
    </source>
</evidence>
<dbReference type="RefSeq" id="WP_307411090.1">
    <property type="nucleotide sequence ID" value="NZ_JAUSTW010000007.1"/>
</dbReference>
<keyword evidence="1" id="KW-1133">Transmembrane helix</keyword>
<feature type="domain" description="LicD/FKTN/FKRP nucleotidyltransferase" evidence="2">
    <location>
        <begin position="44"/>
        <end position="277"/>
    </location>
</feature>
<name>A0ABT9Y0T8_9BACI</name>
<comment type="caution">
    <text evidence="3">The sequence shown here is derived from an EMBL/GenBank/DDBJ whole genome shotgun (WGS) entry which is preliminary data.</text>
</comment>
<dbReference type="EMBL" id="JAUSTW010000007">
    <property type="protein sequence ID" value="MDQ0200744.1"/>
    <property type="molecule type" value="Genomic_DNA"/>
</dbReference>
<keyword evidence="4" id="KW-1185">Reference proteome</keyword>
<protein>
    <submittedName>
        <fullName evidence="3">Lipopolysaccharide cholinephosphotransferase</fullName>
        <ecNumber evidence="3">2.7.8.-</ecNumber>
    </submittedName>
</protein>
<gene>
    <name evidence="3" type="ORF">J2S10_003946</name>
</gene>
<evidence type="ECO:0000256" key="1">
    <source>
        <dbReference type="SAM" id="Phobius"/>
    </source>
</evidence>
<dbReference type="InterPro" id="IPR007074">
    <property type="entry name" value="LicD/FKTN/FKRP_NTP_transf"/>
</dbReference>
<dbReference type="InterPro" id="IPR052942">
    <property type="entry name" value="LPS_cholinephosphotransferase"/>
</dbReference>
<dbReference type="Pfam" id="PF04991">
    <property type="entry name" value="LicD"/>
    <property type="match status" value="1"/>
</dbReference>
<organism evidence="3 4">
    <name type="scientific">Neobacillus ginsengisoli</name>
    <dbReference type="NCBI Taxonomy" id="904295"/>
    <lineage>
        <taxon>Bacteria</taxon>
        <taxon>Bacillati</taxon>
        <taxon>Bacillota</taxon>
        <taxon>Bacilli</taxon>
        <taxon>Bacillales</taxon>
        <taxon>Bacillaceae</taxon>
        <taxon>Neobacillus</taxon>
    </lineage>
</organism>
<dbReference type="Proteomes" id="UP001224122">
    <property type="component" value="Unassembled WGS sequence"/>
</dbReference>
<dbReference type="GO" id="GO:0016740">
    <property type="term" value="F:transferase activity"/>
    <property type="evidence" value="ECO:0007669"/>
    <property type="project" value="UniProtKB-KW"/>
</dbReference>
<keyword evidence="1" id="KW-0812">Transmembrane</keyword>
<evidence type="ECO:0000313" key="3">
    <source>
        <dbReference type="EMBL" id="MDQ0200744.1"/>
    </source>
</evidence>
<reference evidence="3 4" key="1">
    <citation type="submission" date="2023-07" db="EMBL/GenBank/DDBJ databases">
        <title>Genomic Encyclopedia of Type Strains, Phase IV (KMG-IV): sequencing the most valuable type-strain genomes for metagenomic binning, comparative biology and taxonomic classification.</title>
        <authorList>
            <person name="Goeker M."/>
        </authorList>
    </citation>
    <scope>NUCLEOTIDE SEQUENCE [LARGE SCALE GENOMIC DNA]</scope>
    <source>
        <strain evidence="3 4">DSM 27594</strain>
    </source>
</reference>
<sequence>MKSNNDNMRDIARMTNILYELSEEERQQLKQVLLEIYQDILDFCNKEKLCVMLGGGSALGAVRHGGFIPWDDDLDLMMPRKDYDYFFKEFPKNYGDKYTLYVPQKGHKMSNLFGKVIKKNTELVELQKITSDFDKGIYIDIFPIEYAPNNSIAQKVKGTLSIIFGLAAVSIFGYQFRNSLTDEYMKKNNRAYFIHKVRLFLGMLFSFRSYEYWYIKFDKFVRTKRTTNYITVPTGRKRYLGELYKKEVFFPVEPVEFEGKEAYIPGDYNKYLIGLYGDYMKIPPVEKRERHYFISFKI</sequence>
<feature type="transmembrane region" description="Helical" evidence="1">
    <location>
        <begin position="158"/>
        <end position="177"/>
    </location>
</feature>
<proteinExistence type="predicted"/>
<keyword evidence="3" id="KW-0808">Transferase</keyword>
<keyword evidence="1" id="KW-0472">Membrane</keyword>
<accession>A0ABT9Y0T8</accession>